<comment type="caution">
    <text evidence="1">The sequence shown here is derived from an EMBL/GenBank/DDBJ whole genome shotgun (WGS) entry which is preliminary data.</text>
</comment>
<sequence>MYKEKTFQSIKINNPIIDDFIKISDAMNVNGGTIVSCFKVNDHSVFKNLPWLEHEKYNNYIQDMLTSPDIIKNIPELNIPKSIEVPIELENINSLILDGAFAIRLIKGGAYKDFKGTPMEAKKLGSQLCEQIFQNRFLGIKIFYSQKPWTNWFYDVNWDSTWVIFDEQESMVWIICMTDTD</sequence>
<dbReference type="AlphaFoldDB" id="A0A2B6EC54"/>
<accession>A0A0J7H929</accession>
<name>A0A2B6EC54_9BACI</name>
<reference evidence="1 2" key="1">
    <citation type="submission" date="2017-09" db="EMBL/GenBank/DDBJ databases">
        <title>Large-scale bioinformatics analysis of Bacillus genomes uncovers conserved roles of natural products in bacterial physiology.</title>
        <authorList>
            <consortium name="Agbiome Team Llc"/>
            <person name="Bleich R.M."/>
            <person name="Grubbs K.J."/>
            <person name="Santa Maria K.C."/>
            <person name="Allen S.E."/>
            <person name="Farag S."/>
            <person name="Shank E.A."/>
            <person name="Bowers A."/>
        </authorList>
    </citation>
    <scope>NUCLEOTIDE SEQUENCE [LARGE SCALE GENOMIC DNA]</scope>
    <source>
        <strain evidence="1 2">AFS080080</strain>
    </source>
</reference>
<dbReference type="Proteomes" id="UP000223311">
    <property type="component" value="Unassembled WGS sequence"/>
</dbReference>
<proteinExistence type="predicted"/>
<protein>
    <recommendedName>
        <fullName evidence="3">Group-specific protein</fullName>
    </recommendedName>
</protein>
<gene>
    <name evidence="1" type="ORF">COL66_06100</name>
</gene>
<evidence type="ECO:0000313" key="2">
    <source>
        <dbReference type="Proteomes" id="UP000223311"/>
    </source>
</evidence>
<evidence type="ECO:0000313" key="1">
    <source>
        <dbReference type="EMBL" id="PFZ33133.1"/>
    </source>
</evidence>
<evidence type="ECO:0008006" key="3">
    <source>
        <dbReference type="Google" id="ProtNLM"/>
    </source>
</evidence>
<accession>A0A2B6EC54</accession>
<dbReference type="EMBL" id="NVGE01000005">
    <property type="protein sequence ID" value="PFZ33133.1"/>
    <property type="molecule type" value="Genomic_DNA"/>
</dbReference>
<organism evidence="1 2">
    <name type="scientific">Bacillus wiedmannii</name>
    <dbReference type="NCBI Taxonomy" id="1890302"/>
    <lineage>
        <taxon>Bacteria</taxon>
        <taxon>Bacillati</taxon>
        <taxon>Bacillota</taxon>
        <taxon>Bacilli</taxon>
        <taxon>Bacillales</taxon>
        <taxon>Bacillaceae</taxon>
        <taxon>Bacillus</taxon>
        <taxon>Bacillus cereus group</taxon>
    </lineage>
</organism>
<dbReference type="RefSeq" id="WP_048547116.1">
    <property type="nucleotide sequence ID" value="NZ_CABMIE010000047.1"/>
</dbReference>